<gene>
    <name evidence="7" type="primary">rsmI_30</name>
    <name evidence="7" type="ORF">SDC9_63926</name>
</gene>
<dbReference type="NCBIfam" id="TIGR00096">
    <property type="entry name" value="16S rRNA (cytidine(1402)-2'-O)-methyltransferase"/>
    <property type="match status" value="1"/>
</dbReference>
<evidence type="ECO:0000256" key="1">
    <source>
        <dbReference type="ARBA" id="ARBA00022490"/>
    </source>
</evidence>
<protein>
    <submittedName>
        <fullName evidence="7">Ribosomal RNA small subunit methyltransferase I</fullName>
        <ecNumber evidence="7">2.1.1.198</ecNumber>
    </submittedName>
</protein>
<evidence type="ECO:0000256" key="3">
    <source>
        <dbReference type="ARBA" id="ARBA00022603"/>
    </source>
</evidence>
<evidence type="ECO:0000256" key="2">
    <source>
        <dbReference type="ARBA" id="ARBA00022552"/>
    </source>
</evidence>
<dbReference type="InterPro" id="IPR000878">
    <property type="entry name" value="4pyrrol_Mease"/>
</dbReference>
<dbReference type="Gene3D" id="3.30.950.10">
    <property type="entry name" value="Methyltransferase, Cobalt-precorrin-4 Transmethylase, Domain 2"/>
    <property type="match status" value="1"/>
</dbReference>
<reference evidence="7" key="1">
    <citation type="submission" date="2019-08" db="EMBL/GenBank/DDBJ databases">
        <authorList>
            <person name="Kucharzyk K."/>
            <person name="Murdoch R.W."/>
            <person name="Higgins S."/>
            <person name="Loffler F."/>
        </authorList>
    </citation>
    <scope>NUCLEOTIDE SEQUENCE</scope>
</reference>
<evidence type="ECO:0000313" key="7">
    <source>
        <dbReference type="EMBL" id="MPM17531.1"/>
    </source>
</evidence>
<evidence type="ECO:0000259" key="6">
    <source>
        <dbReference type="Pfam" id="PF00590"/>
    </source>
</evidence>
<accession>A0A644XP14</accession>
<keyword evidence="4 7" id="KW-0808">Transferase</keyword>
<comment type="caution">
    <text evidence="7">The sequence shown here is derived from an EMBL/GenBank/DDBJ whole genome shotgun (WGS) entry which is preliminary data.</text>
</comment>
<dbReference type="CDD" id="cd11648">
    <property type="entry name" value="RsmI"/>
    <property type="match status" value="1"/>
</dbReference>
<keyword evidence="3 7" id="KW-0489">Methyltransferase</keyword>
<keyword evidence="1" id="KW-0963">Cytoplasm</keyword>
<dbReference type="InterPro" id="IPR008189">
    <property type="entry name" value="rRNA_ssu_MeTfrase_I"/>
</dbReference>
<dbReference type="InterPro" id="IPR014777">
    <property type="entry name" value="4pyrrole_Mease_sub1"/>
</dbReference>
<dbReference type="AlphaFoldDB" id="A0A644XP14"/>
<dbReference type="EMBL" id="VSSQ01002814">
    <property type="protein sequence ID" value="MPM17531.1"/>
    <property type="molecule type" value="Genomic_DNA"/>
</dbReference>
<sequence length="224" mass="25085">MAKLILVPVPIGNKSDITQRAIDCLTEADVIYCEDTRNTHRLLDMYGISGKKLIAYHQNNEHQMTQQVVRFVSSMNMAALVTDAGTPGISDPGFMLVRACIENNIDVEVLPGATAFVPALAASGLPCDRFYFEGFLPLKKGRQKQLEWISKLPVTTVLYEAPHRLLKLLDELAQYCGTERRICVCRELSKMHEEYVRGTIAEVKLNFEQRETVKGEIVVVVSGQ</sequence>
<dbReference type="GO" id="GO:0008168">
    <property type="term" value="F:methyltransferase activity"/>
    <property type="evidence" value="ECO:0007669"/>
    <property type="project" value="UniProtKB-KW"/>
</dbReference>
<dbReference type="PANTHER" id="PTHR46111">
    <property type="entry name" value="RIBOSOMAL RNA SMALL SUBUNIT METHYLTRANSFERASE I"/>
    <property type="match status" value="1"/>
</dbReference>
<keyword evidence="2" id="KW-0698">rRNA processing</keyword>
<evidence type="ECO:0000256" key="4">
    <source>
        <dbReference type="ARBA" id="ARBA00022679"/>
    </source>
</evidence>
<dbReference type="FunFam" id="3.30.950.10:FF:000002">
    <property type="entry name" value="Ribosomal RNA small subunit methyltransferase I"/>
    <property type="match status" value="1"/>
</dbReference>
<keyword evidence="5" id="KW-0949">S-adenosyl-L-methionine</keyword>
<dbReference type="InterPro" id="IPR014776">
    <property type="entry name" value="4pyrrole_Mease_sub2"/>
</dbReference>
<dbReference type="Pfam" id="PF00590">
    <property type="entry name" value="TP_methylase"/>
    <property type="match status" value="1"/>
</dbReference>
<organism evidence="7">
    <name type="scientific">bioreactor metagenome</name>
    <dbReference type="NCBI Taxonomy" id="1076179"/>
    <lineage>
        <taxon>unclassified sequences</taxon>
        <taxon>metagenomes</taxon>
        <taxon>ecological metagenomes</taxon>
    </lineage>
</organism>
<feature type="domain" description="Tetrapyrrole methylase" evidence="6">
    <location>
        <begin position="3"/>
        <end position="203"/>
    </location>
</feature>
<dbReference type="Gene3D" id="3.40.1010.10">
    <property type="entry name" value="Cobalt-precorrin-4 Transmethylase, Domain 1"/>
    <property type="match status" value="1"/>
</dbReference>
<evidence type="ECO:0000256" key="5">
    <source>
        <dbReference type="ARBA" id="ARBA00022691"/>
    </source>
</evidence>
<dbReference type="FunFam" id="3.40.1010.10:FF:000007">
    <property type="entry name" value="Ribosomal RNA small subunit methyltransferase I"/>
    <property type="match status" value="1"/>
</dbReference>
<name>A0A644XP14_9ZZZZ</name>
<dbReference type="EC" id="2.1.1.198" evidence="7"/>
<dbReference type="GO" id="GO:0006364">
    <property type="term" value="P:rRNA processing"/>
    <property type="evidence" value="ECO:0007669"/>
    <property type="project" value="UniProtKB-KW"/>
</dbReference>
<dbReference type="PANTHER" id="PTHR46111:SF1">
    <property type="entry name" value="RIBOSOMAL RNA SMALL SUBUNIT METHYLTRANSFERASE I"/>
    <property type="match status" value="1"/>
</dbReference>
<dbReference type="InterPro" id="IPR035996">
    <property type="entry name" value="4pyrrol_Methylase_sf"/>
</dbReference>
<dbReference type="SUPFAM" id="SSF53790">
    <property type="entry name" value="Tetrapyrrole methylase"/>
    <property type="match status" value="1"/>
</dbReference>
<dbReference type="PIRSF" id="PIRSF005917">
    <property type="entry name" value="MTase_YraL"/>
    <property type="match status" value="1"/>
</dbReference>
<dbReference type="GO" id="GO:0032259">
    <property type="term" value="P:methylation"/>
    <property type="evidence" value="ECO:0007669"/>
    <property type="project" value="UniProtKB-KW"/>
</dbReference>
<dbReference type="HAMAP" id="MF_01877">
    <property type="entry name" value="16SrRNA_methyltr_I"/>
    <property type="match status" value="1"/>
</dbReference>
<proteinExistence type="inferred from homology"/>